<dbReference type="NCBIfam" id="NF008911">
    <property type="entry name" value="PRK12275.1-2"/>
    <property type="match status" value="1"/>
</dbReference>
<evidence type="ECO:0000313" key="1">
    <source>
        <dbReference type="EMBL" id="MEL1240120.1"/>
    </source>
</evidence>
<accession>A0ABU9HJ27</accession>
<dbReference type="InterPro" id="IPR036583">
    <property type="entry name" value="23S_rRNA_IVS_sf"/>
</dbReference>
<dbReference type="Pfam" id="PF05635">
    <property type="entry name" value="23S_rRNA_IVP"/>
    <property type="match status" value="1"/>
</dbReference>
<protein>
    <submittedName>
        <fullName evidence="1">Four helix bundle protein</fullName>
    </submittedName>
</protein>
<dbReference type="Gene3D" id="1.20.1440.60">
    <property type="entry name" value="23S rRNA-intervening sequence"/>
    <property type="match status" value="1"/>
</dbReference>
<gene>
    <name evidence="1" type="ORF">AAEO59_03565</name>
</gene>
<sequence>MKTHKDLEVYKLAIDYVTKIYRVTAKFPKEEQFGISNQMRRAAVSIPSNIAEGSARQGNKELIHFLYIALGSVAELETQLTIAKNLQFITVVEFEKLVKEINQIGMMLSGLIKYRKTQ</sequence>
<keyword evidence="2" id="KW-1185">Reference proteome</keyword>
<reference evidence="1 2" key="1">
    <citation type="submission" date="2024-04" db="EMBL/GenBank/DDBJ databases">
        <title>Flavobacterium sp. DGU99 16S ribosomal RNA gene Genome sequencing and assembly.</title>
        <authorList>
            <person name="Park S."/>
        </authorList>
    </citation>
    <scope>NUCLEOTIDE SEQUENCE [LARGE SCALE GENOMIC DNA]</scope>
    <source>
        <strain evidence="1 2">DGU99</strain>
    </source>
</reference>
<dbReference type="NCBIfam" id="TIGR02436">
    <property type="entry name" value="four helix bundle protein"/>
    <property type="match status" value="1"/>
</dbReference>
<dbReference type="InterPro" id="IPR012657">
    <property type="entry name" value="23S_rRNA-intervening_sequence"/>
</dbReference>
<proteinExistence type="predicted"/>
<dbReference type="RefSeq" id="WP_341699366.1">
    <property type="nucleotide sequence ID" value="NZ_JBBYHU010000004.1"/>
</dbReference>
<dbReference type="Proteomes" id="UP001398556">
    <property type="component" value="Unassembled WGS sequence"/>
</dbReference>
<evidence type="ECO:0000313" key="2">
    <source>
        <dbReference type="Proteomes" id="UP001398556"/>
    </source>
</evidence>
<dbReference type="EMBL" id="JBBYHU010000004">
    <property type="protein sequence ID" value="MEL1240120.1"/>
    <property type="molecule type" value="Genomic_DNA"/>
</dbReference>
<organism evidence="1 2">
    <name type="scientific">Flavobacterium flavipallidum</name>
    <dbReference type="NCBI Taxonomy" id="3139140"/>
    <lineage>
        <taxon>Bacteria</taxon>
        <taxon>Pseudomonadati</taxon>
        <taxon>Bacteroidota</taxon>
        <taxon>Flavobacteriia</taxon>
        <taxon>Flavobacteriales</taxon>
        <taxon>Flavobacteriaceae</taxon>
        <taxon>Flavobacterium</taxon>
    </lineage>
</organism>
<dbReference type="SUPFAM" id="SSF158446">
    <property type="entry name" value="IVS-encoded protein-like"/>
    <property type="match status" value="1"/>
</dbReference>
<comment type="caution">
    <text evidence="1">The sequence shown here is derived from an EMBL/GenBank/DDBJ whole genome shotgun (WGS) entry which is preliminary data.</text>
</comment>
<dbReference type="PANTHER" id="PTHR38471:SF2">
    <property type="entry name" value="FOUR HELIX BUNDLE PROTEIN"/>
    <property type="match status" value="1"/>
</dbReference>
<name>A0ABU9HJ27_9FLAO</name>
<dbReference type="CDD" id="cd16377">
    <property type="entry name" value="23S_rRNA_IVP_like"/>
    <property type="match status" value="1"/>
</dbReference>
<dbReference type="PANTHER" id="PTHR38471">
    <property type="entry name" value="FOUR HELIX BUNDLE PROTEIN"/>
    <property type="match status" value="1"/>
</dbReference>